<keyword evidence="4 7" id="KW-0812">Transmembrane</keyword>
<evidence type="ECO:0000256" key="6">
    <source>
        <dbReference type="ARBA" id="ARBA00023136"/>
    </source>
</evidence>
<gene>
    <name evidence="9" type="ORF">DSLASN_28450</name>
</gene>
<keyword evidence="6 7" id="KW-0472">Membrane</keyword>
<protein>
    <recommendedName>
        <fullName evidence="8">Mce/MlaD domain-containing protein</fullName>
    </recommendedName>
</protein>
<feature type="domain" description="Mce/MlaD" evidence="8">
    <location>
        <begin position="389"/>
        <end position="446"/>
    </location>
</feature>
<name>A0ABM7PHZ7_9BACT</name>
<keyword evidence="3" id="KW-0997">Cell inner membrane</keyword>
<keyword evidence="10" id="KW-1185">Reference proteome</keyword>
<sequence length="528" mass="58062">MKKATIKARRKLSPVWILPIIAILIGGWLVVKSVREAGYDIVVRMEDAVGITPGKTQVLYKGLPVGLVKKLTISKNLAYVDATIEMRKQSREKLVEDSRFWVVRPEVSVNQITGLDTLVSGSYIGVLPGKSNTLSSQFTALQEPPPALENAPGLHVTLLTNSSSSHEPGAPVLFKKIRVGEVLSSSLEADAAIKINILIYKQHAHLVTSSSLFWDLSGITLKANLSDISLKIGTFKSMVAGGIIFETPEGGNPVSPGQTFPLYKDAREAQHADDVHITLRMPPHQGVNPGADITYRNVTIGTVNDVTLAEDMESLVAVAGITKKAAKLLRHGTYFWVITPEIGVSGIKNVDSILKGGYLKLVPGNGAPQREFTVYETPPVRINETTGLNLVLESKSLGSLKKNHPVYYRQVKVGHVTGSELSADRKKVYVYINIHKQFTDLISEHTKFWNVSGLRIKGGLMTKMKISSESFESLIAGGIALATPEMETMGKKVKKGHHFVLHQELDEKWLEWLEWNSDIVIDLDEKKR</sequence>
<evidence type="ECO:0000256" key="5">
    <source>
        <dbReference type="ARBA" id="ARBA00022989"/>
    </source>
</evidence>
<feature type="transmembrane region" description="Helical" evidence="7">
    <location>
        <begin position="12"/>
        <end position="31"/>
    </location>
</feature>
<dbReference type="PANTHER" id="PTHR30462:SF0">
    <property type="entry name" value="INTERMEMBRANE TRANSPORT PROTEIN YEBT"/>
    <property type="match status" value="1"/>
</dbReference>
<feature type="domain" description="Mce/MlaD" evidence="8">
    <location>
        <begin position="275"/>
        <end position="363"/>
    </location>
</feature>
<comment type="subcellular location">
    <subcellularLocation>
        <location evidence="1">Cell inner membrane</location>
    </subcellularLocation>
</comment>
<keyword evidence="5 7" id="KW-1133">Transmembrane helix</keyword>
<evidence type="ECO:0000256" key="1">
    <source>
        <dbReference type="ARBA" id="ARBA00004533"/>
    </source>
</evidence>
<evidence type="ECO:0000256" key="4">
    <source>
        <dbReference type="ARBA" id="ARBA00022692"/>
    </source>
</evidence>
<organism evidence="9 10">
    <name type="scientific">Desulfoluna limicola</name>
    <dbReference type="NCBI Taxonomy" id="2810562"/>
    <lineage>
        <taxon>Bacteria</taxon>
        <taxon>Pseudomonadati</taxon>
        <taxon>Thermodesulfobacteriota</taxon>
        <taxon>Desulfobacteria</taxon>
        <taxon>Desulfobacterales</taxon>
        <taxon>Desulfolunaceae</taxon>
        <taxon>Desulfoluna</taxon>
    </lineage>
</organism>
<dbReference type="RefSeq" id="WP_236888633.1">
    <property type="nucleotide sequence ID" value="NZ_AP024488.1"/>
</dbReference>
<reference evidence="9 10" key="1">
    <citation type="submission" date="2021-02" db="EMBL/GenBank/DDBJ databases">
        <title>Complete genome of Desulfoluna sp. strain ASN36.</title>
        <authorList>
            <person name="Takahashi A."/>
            <person name="Kojima H."/>
            <person name="Fukui M."/>
        </authorList>
    </citation>
    <scope>NUCLEOTIDE SEQUENCE [LARGE SCALE GENOMIC DNA]</scope>
    <source>
        <strain evidence="9 10">ASN36</strain>
    </source>
</reference>
<dbReference type="PANTHER" id="PTHR30462">
    <property type="entry name" value="INTERMEMBRANE TRANSPORT PROTEIN PQIB-RELATED"/>
    <property type="match status" value="1"/>
</dbReference>
<dbReference type="Proteomes" id="UP001320148">
    <property type="component" value="Chromosome"/>
</dbReference>
<proteinExistence type="predicted"/>
<dbReference type="InterPro" id="IPR003399">
    <property type="entry name" value="Mce/MlaD"/>
</dbReference>
<evidence type="ECO:0000256" key="3">
    <source>
        <dbReference type="ARBA" id="ARBA00022519"/>
    </source>
</evidence>
<feature type="domain" description="Mce/MlaD" evidence="8">
    <location>
        <begin position="38"/>
        <end position="129"/>
    </location>
</feature>
<accession>A0ABM7PHZ7</accession>
<evidence type="ECO:0000259" key="8">
    <source>
        <dbReference type="Pfam" id="PF02470"/>
    </source>
</evidence>
<evidence type="ECO:0000313" key="10">
    <source>
        <dbReference type="Proteomes" id="UP001320148"/>
    </source>
</evidence>
<keyword evidence="2" id="KW-1003">Cell membrane</keyword>
<evidence type="ECO:0000256" key="7">
    <source>
        <dbReference type="SAM" id="Phobius"/>
    </source>
</evidence>
<evidence type="ECO:0000313" key="9">
    <source>
        <dbReference type="EMBL" id="BCS97213.1"/>
    </source>
</evidence>
<evidence type="ECO:0000256" key="2">
    <source>
        <dbReference type="ARBA" id="ARBA00022475"/>
    </source>
</evidence>
<dbReference type="EMBL" id="AP024488">
    <property type="protein sequence ID" value="BCS97213.1"/>
    <property type="molecule type" value="Genomic_DNA"/>
</dbReference>
<dbReference type="Pfam" id="PF02470">
    <property type="entry name" value="MlaD"/>
    <property type="match status" value="3"/>
</dbReference>
<dbReference type="InterPro" id="IPR051800">
    <property type="entry name" value="PqiA-PqiB_transport"/>
</dbReference>